<dbReference type="STRING" id="39966.A0A369JBG0"/>
<accession>A0A369JBG0</accession>
<dbReference type="AlphaFoldDB" id="A0A369JBG0"/>
<keyword evidence="3" id="KW-1185">Reference proteome</keyword>
<dbReference type="InParanoid" id="A0A369JBG0"/>
<protein>
    <submittedName>
        <fullName evidence="2">Uncharacterized protein</fullName>
    </submittedName>
</protein>
<comment type="caution">
    <text evidence="2">The sequence shown here is derived from an EMBL/GenBank/DDBJ whole genome shotgun (WGS) entry which is preliminary data.</text>
</comment>
<feature type="region of interest" description="Disordered" evidence="1">
    <location>
        <begin position="179"/>
        <end position="201"/>
    </location>
</feature>
<reference evidence="2" key="1">
    <citation type="submission" date="2018-04" db="EMBL/GenBank/DDBJ databases">
        <title>Whole genome sequencing of Hypsizygus marmoreus.</title>
        <authorList>
            <person name="Choi I.-G."/>
            <person name="Min B."/>
            <person name="Kim J.-G."/>
            <person name="Kim S."/>
            <person name="Oh Y.-L."/>
            <person name="Kong W.-S."/>
            <person name="Park H."/>
            <person name="Jeong J."/>
            <person name="Song E.-S."/>
        </authorList>
    </citation>
    <scope>NUCLEOTIDE SEQUENCE [LARGE SCALE GENOMIC DNA]</scope>
    <source>
        <strain evidence="2">51987-8</strain>
    </source>
</reference>
<evidence type="ECO:0000313" key="2">
    <source>
        <dbReference type="EMBL" id="RDB16196.1"/>
    </source>
</evidence>
<evidence type="ECO:0000313" key="3">
    <source>
        <dbReference type="Proteomes" id="UP000076154"/>
    </source>
</evidence>
<gene>
    <name evidence="2" type="ORF">Hypma_003100</name>
</gene>
<dbReference type="Proteomes" id="UP000076154">
    <property type="component" value="Unassembled WGS sequence"/>
</dbReference>
<sequence>MPTPGTQTAPTFAGRRVSDFLDSLDKCADQAGVAHTVLPTYVLRYCRRSVRRVIEHSTLWVGTDWLAVRLHLLELYGSNDRTPIQSGDRLRAWTAKHAQQSSILTLQQVDKYYRAFTRMAGTLVTDGNLLQKDANLCFYRGIPESLRKRIRKRFPAANQIKTQYPRLLYNWLASSGIQRRRPRRSNRRCGRGRGNRLGRLGLGRRYRTSQDPKEEGFLQDSHEKTVPATPIVDQTSTSSPNSSMNYEFLRRNCFDSIVLALLKPVPTSTA</sequence>
<dbReference type="EMBL" id="LUEZ02000129">
    <property type="protein sequence ID" value="RDB16196.1"/>
    <property type="molecule type" value="Genomic_DNA"/>
</dbReference>
<organism evidence="2 3">
    <name type="scientific">Hypsizygus marmoreus</name>
    <name type="common">White beech mushroom</name>
    <name type="synonym">Agaricus marmoreus</name>
    <dbReference type="NCBI Taxonomy" id="39966"/>
    <lineage>
        <taxon>Eukaryota</taxon>
        <taxon>Fungi</taxon>
        <taxon>Dikarya</taxon>
        <taxon>Basidiomycota</taxon>
        <taxon>Agaricomycotina</taxon>
        <taxon>Agaricomycetes</taxon>
        <taxon>Agaricomycetidae</taxon>
        <taxon>Agaricales</taxon>
        <taxon>Tricholomatineae</taxon>
        <taxon>Lyophyllaceae</taxon>
        <taxon>Hypsizygus</taxon>
    </lineage>
</organism>
<evidence type="ECO:0000256" key="1">
    <source>
        <dbReference type="SAM" id="MobiDB-lite"/>
    </source>
</evidence>
<dbReference type="OrthoDB" id="5535068at2759"/>
<proteinExistence type="predicted"/>
<name>A0A369JBG0_HYPMA</name>